<gene>
    <name evidence="6" type="ORF">ACFQND_11755</name>
</gene>
<feature type="domain" description="HTH iclR-type" evidence="4">
    <location>
        <begin position="9"/>
        <end position="72"/>
    </location>
</feature>
<dbReference type="InterPro" id="IPR029016">
    <property type="entry name" value="GAF-like_dom_sf"/>
</dbReference>
<keyword evidence="1" id="KW-0805">Transcription regulation</keyword>
<dbReference type="PANTHER" id="PTHR30136:SF39">
    <property type="entry name" value="TRANSCRIPTIONAL REGULATORY PROTEIN"/>
    <property type="match status" value="1"/>
</dbReference>
<comment type="caution">
    <text evidence="6">The sequence shown here is derived from an EMBL/GenBank/DDBJ whole genome shotgun (WGS) entry which is preliminary data.</text>
</comment>
<name>A0ABW1TY78_9BURK</name>
<organism evidence="6 7">
    <name type="scientific">Polaromonas aquatica</name>
    <dbReference type="NCBI Taxonomy" id="332657"/>
    <lineage>
        <taxon>Bacteria</taxon>
        <taxon>Pseudomonadati</taxon>
        <taxon>Pseudomonadota</taxon>
        <taxon>Betaproteobacteria</taxon>
        <taxon>Burkholderiales</taxon>
        <taxon>Comamonadaceae</taxon>
        <taxon>Polaromonas</taxon>
    </lineage>
</organism>
<dbReference type="InterPro" id="IPR036390">
    <property type="entry name" value="WH_DNA-bd_sf"/>
</dbReference>
<keyword evidence="7" id="KW-1185">Reference proteome</keyword>
<dbReference type="SMART" id="SM00346">
    <property type="entry name" value="HTH_ICLR"/>
    <property type="match status" value="1"/>
</dbReference>
<dbReference type="Gene3D" id="1.10.10.10">
    <property type="entry name" value="Winged helix-like DNA-binding domain superfamily/Winged helix DNA-binding domain"/>
    <property type="match status" value="1"/>
</dbReference>
<dbReference type="Gene3D" id="3.30.450.40">
    <property type="match status" value="1"/>
</dbReference>
<dbReference type="EMBL" id="JBHSRS010000018">
    <property type="protein sequence ID" value="MFC6281909.1"/>
    <property type="molecule type" value="Genomic_DNA"/>
</dbReference>
<dbReference type="InterPro" id="IPR005471">
    <property type="entry name" value="Tscrpt_reg_IclR_N"/>
</dbReference>
<dbReference type="InterPro" id="IPR036388">
    <property type="entry name" value="WH-like_DNA-bd_sf"/>
</dbReference>
<protein>
    <submittedName>
        <fullName evidence="6">IclR family transcriptional regulator</fullName>
    </submittedName>
</protein>
<dbReference type="RefSeq" id="WP_371438492.1">
    <property type="nucleotide sequence ID" value="NZ_JBHSRS010000018.1"/>
</dbReference>
<evidence type="ECO:0000313" key="7">
    <source>
        <dbReference type="Proteomes" id="UP001596270"/>
    </source>
</evidence>
<dbReference type="SUPFAM" id="SSF55781">
    <property type="entry name" value="GAF domain-like"/>
    <property type="match status" value="1"/>
</dbReference>
<keyword evidence="3" id="KW-0804">Transcription</keyword>
<evidence type="ECO:0000259" key="5">
    <source>
        <dbReference type="PROSITE" id="PS51078"/>
    </source>
</evidence>
<dbReference type="PROSITE" id="PS51078">
    <property type="entry name" value="ICLR_ED"/>
    <property type="match status" value="1"/>
</dbReference>
<sequence>MKEAAGEMKGTLRRAFSVMRYLATAGSRGAALTDIAKYVGLPHPTVHRLLHQLIEERMVRQLESEKRYTLGSLTFELGLSAAQQFDIRGLCRPVLERLALEAGDTAYLVIRSGDEAVCIDRQEGPSPIRVMTLQVGSRRPLGVGAGGLAILAALPTPEQQAVLDTVDAQIAGVWGLPRDFLQSSIHDANRQGYALIRNRVTPGVSAIGMHFSDSMGRPFAALSVAAINSRLTSSRIKTVSALLTRGVSNIRQALRTTNGRWTAPQPGPATSMD</sequence>
<evidence type="ECO:0000259" key="4">
    <source>
        <dbReference type="PROSITE" id="PS51077"/>
    </source>
</evidence>
<evidence type="ECO:0000256" key="2">
    <source>
        <dbReference type="ARBA" id="ARBA00023125"/>
    </source>
</evidence>
<dbReference type="PANTHER" id="PTHR30136">
    <property type="entry name" value="HELIX-TURN-HELIX TRANSCRIPTIONAL REGULATOR, ICLR FAMILY"/>
    <property type="match status" value="1"/>
</dbReference>
<dbReference type="SUPFAM" id="SSF46785">
    <property type="entry name" value="Winged helix' DNA-binding domain"/>
    <property type="match status" value="1"/>
</dbReference>
<dbReference type="PROSITE" id="PS51077">
    <property type="entry name" value="HTH_ICLR"/>
    <property type="match status" value="1"/>
</dbReference>
<evidence type="ECO:0000313" key="6">
    <source>
        <dbReference type="EMBL" id="MFC6281909.1"/>
    </source>
</evidence>
<evidence type="ECO:0000256" key="3">
    <source>
        <dbReference type="ARBA" id="ARBA00023163"/>
    </source>
</evidence>
<dbReference type="Pfam" id="PF01614">
    <property type="entry name" value="IclR_C"/>
    <property type="match status" value="1"/>
</dbReference>
<dbReference type="InterPro" id="IPR050707">
    <property type="entry name" value="HTH_MetabolicPath_Reg"/>
</dbReference>
<accession>A0ABW1TY78</accession>
<reference evidence="7" key="1">
    <citation type="journal article" date="2019" name="Int. J. Syst. Evol. Microbiol.">
        <title>The Global Catalogue of Microorganisms (GCM) 10K type strain sequencing project: providing services to taxonomists for standard genome sequencing and annotation.</title>
        <authorList>
            <consortium name="The Broad Institute Genomics Platform"/>
            <consortium name="The Broad Institute Genome Sequencing Center for Infectious Disease"/>
            <person name="Wu L."/>
            <person name="Ma J."/>
        </authorList>
    </citation>
    <scope>NUCLEOTIDE SEQUENCE [LARGE SCALE GENOMIC DNA]</scope>
    <source>
        <strain evidence="7">CCUG 39402</strain>
    </source>
</reference>
<feature type="domain" description="IclR-ED" evidence="5">
    <location>
        <begin position="73"/>
        <end position="256"/>
    </location>
</feature>
<proteinExistence type="predicted"/>
<evidence type="ECO:0000256" key="1">
    <source>
        <dbReference type="ARBA" id="ARBA00023015"/>
    </source>
</evidence>
<dbReference type="InterPro" id="IPR014757">
    <property type="entry name" value="Tscrpt_reg_IclR_C"/>
</dbReference>
<dbReference type="Proteomes" id="UP001596270">
    <property type="component" value="Unassembled WGS sequence"/>
</dbReference>
<keyword evidence="2" id="KW-0238">DNA-binding</keyword>
<dbReference type="Pfam" id="PF09339">
    <property type="entry name" value="HTH_IclR"/>
    <property type="match status" value="1"/>
</dbReference>